<reference evidence="1" key="1">
    <citation type="submission" date="2020-10" db="EMBL/GenBank/DDBJ databases">
        <authorList>
            <person name="Gilroy R."/>
        </authorList>
    </citation>
    <scope>NUCLEOTIDE SEQUENCE</scope>
    <source>
        <strain evidence="1">1748</strain>
    </source>
</reference>
<comment type="caution">
    <text evidence="1">The sequence shown here is derived from an EMBL/GenBank/DDBJ whole genome shotgun (WGS) entry which is preliminary data.</text>
</comment>
<proteinExistence type="predicted"/>
<gene>
    <name evidence="1" type="ORF">IAC78_02700</name>
</gene>
<dbReference type="AlphaFoldDB" id="A0A9D9GSQ7"/>
<accession>A0A9D9GSQ7</accession>
<organism evidence="1 2">
    <name type="scientific">Candidatus Scatoplasma merdavium</name>
    <dbReference type="NCBI Taxonomy" id="2840932"/>
    <lineage>
        <taxon>Bacteria</taxon>
        <taxon>Bacillati</taxon>
        <taxon>Bacillota</taxon>
        <taxon>Bacilli</taxon>
        <taxon>Bacillales</taxon>
        <taxon>Candidatus Scatoplasma</taxon>
    </lineage>
</organism>
<name>A0A9D9GSQ7_9BACL</name>
<protein>
    <submittedName>
        <fullName evidence="1">Uncharacterized protein</fullName>
    </submittedName>
</protein>
<evidence type="ECO:0000313" key="1">
    <source>
        <dbReference type="EMBL" id="MBO8414370.1"/>
    </source>
</evidence>
<dbReference type="EMBL" id="JADING010000076">
    <property type="protein sequence ID" value="MBO8414370.1"/>
    <property type="molecule type" value="Genomic_DNA"/>
</dbReference>
<reference evidence="1" key="2">
    <citation type="journal article" date="2021" name="PeerJ">
        <title>Extensive microbial diversity within the chicken gut microbiome revealed by metagenomics and culture.</title>
        <authorList>
            <person name="Gilroy R."/>
            <person name="Ravi A."/>
            <person name="Getino M."/>
            <person name="Pursley I."/>
            <person name="Horton D.L."/>
            <person name="Alikhan N.F."/>
            <person name="Baker D."/>
            <person name="Gharbi K."/>
            <person name="Hall N."/>
            <person name="Watson M."/>
            <person name="Adriaenssens E.M."/>
            <person name="Foster-Nyarko E."/>
            <person name="Jarju S."/>
            <person name="Secka A."/>
            <person name="Antonio M."/>
            <person name="Oren A."/>
            <person name="Chaudhuri R.R."/>
            <person name="La Ragione R."/>
            <person name="Hildebrand F."/>
            <person name="Pallen M.J."/>
        </authorList>
    </citation>
    <scope>NUCLEOTIDE SEQUENCE</scope>
    <source>
        <strain evidence="1">1748</strain>
    </source>
</reference>
<sequence length="282" mass="32117">MKLLSKLKDLFKRKGIAKERNFLSDSESEKAVLRLLEKENFRFLYLDNLTLEILQSKKRETSKLIETYLSNSNSGISESSSTYLLKDYLKAVDEADLISLDSKTKHTRFLKEHEGLNFVSNTVIQQFLSLIFHKFSNKRILILCSHASLVEIQYAKKYADKSSRGGSEFKLKCLDVDQLLCDTDKSNCYEGIDAIKMALLSYSCDVLLIQASPYSLPISLFATILKCPCAVIDNSFYEFFDIYKTKDSIPSSKKNAISLEDYHASTSEDFNAINHLSKTPLD</sequence>
<dbReference type="Proteomes" id="UP000823629">
    <property type="component" value="Unassembled WGS sequence"/>
</dbReference>
<evidence type="ECO:0000313" key="2">
    <source>
        <dbReference type="Proteomes" id="UP000823629"/>
    </source>
</evidence>